<evidence type="ECO:0008006" key="3">
    <source>
        <dbReference type="Google" id="ProtNLM"/>
    </source>
</evidence>
<keyword evidence="2" id="KW-1185">Reference proteome</keyword>
<gene>
    <name evidence="1" type="ORF">MZUP2_100</name>
</gene>
<accession>A0A4Y1NRC2</accession>
<dbReference type="EMBL" id="MH443101">
    <property type="protein sequence ID" value="AXH43528.1"/>
    <property type="molecule type" value="Genomic_DNA"/>
</dbReference>
<name>A0A4Y1NRC2_9CAUD</name>
<organism evidence="1 2">
    <name type="scientific">Erwinia phage vB_EhrS_59</name>
    <dbReference type="NCBI Taxonomy" id="2283025"/>
    <lineage>
        <taxon>Viruses</taxon>
        <taxon>Duplodnaviria</taxon>
        <taxon>Heunggongvirae</taxon>
        <taxon>Uroviricota</taxon>
        <taxon>Caudoviricetes</taxon>
        <taxon>Feofaniavirus</taxon>
        <taxon>Feofaniavirus Eho59</taxon>
    </lineage>
</organism>
<evidence type="ECO:0000313" key="2">
    <source>
        <dbReference type="Proteomes" id="UP000310697"/>
    </source>
</evidence>
<evidence type="ECO:0000313" key="1">
    <source>
        <dbReference type="EMBL" id="AXH43528.1"/>
    </source>
</evidence>
<reference evidence="1 2" key="1">
    <citation type="journal article" date="2019" name="J. Basic Microbiol.">
        <title>Complete genome sequence analysis of temperate Erwinia bacteriophages 49 and 59.</title>
        <authorList>
            <person name="Zlatohurska M."/>
            <person name="Gorb T."/>
            <person name="Romaniuk L."/>
            <person name="Korol N."/>
            <person name="Faidiuk Y."/>
            <person name="Kropinski A.M."/>
            <person name="Kushkina A."/>
            <person name="Tovkach F."/>
        </authorList>
    </citation>
    <scope>NUCLEOTIDE SEQUENCE [LARGE SCALE GENOMIC DNA]</scope>
</reference>
<protein>
    <recommendedName>
        <fullName evidence="3">50S ribosomal protein L13</fullName>
    </recommendedName>
</protein>
<proteinExistence type="predicted"/>
<sequence length="55" mass="6306">MWIPVSERLPKPFNRVWVKTDSDKQTTAYVTAAGEWRINCPRIAAEGPTVESWSE</sequence>
<dbReference type="Proteomes" id="UP000310697">
    <property type="component" value="Segment"/>
</dbReference>